<gene>
    <name evidence="12" type="ORF">Ae201684_014560</name>
</gene>
<evidence type="ECO:0000256" key="7">
    <source>
        <dbReference type="ARBA" id="ARBA00023136"/>
    </source>
</evidence>
<dbReference type="SMART" id="SM00184">
    <property type="entry name" value="RING"/>
    <property type="match status" value="1"/>
</dbReference>
<dbReference type="AlphaFoldDB" id="A0A6G0WJ90"/>
<evidence type="ECO:0000256" key="4">
    <source>
        <dbReference type="ARBA" id="ARBA00022771"/>
    </source>
</evidence>
<dbReference type="PANTHER" id="PTHR45931">
    <property type="entry name" value="SI:CH211-59O9.10"/>
    <property type="match status" value="1"/>
</dbReference>
<dbReference type="GO" id="GO:0006511">
    <property type="term" value="P:ubiquitin-dependent protein catabolic process"/>
    <property type="evidence" value="ECO:0007669"/>
    <property type="project" value="TreeGrafter"/>
</dbReference>
<dbReference type="InterPro" id="IPR046450">
    <property type="entry name" value="PA_dom_sf"/>
</dbReference>
<comment type="subcellular location">
    <subcellularLocation>
        <location evidence="1">Membrane</location>
    </subcellularLocation>
</comment>
<evidence type="ECO:0000313" key="13">
    <source>
        <dbReference type="Proteomes" id="UP000481153"/>
    </source>
</evidence>
<evidence type="ECO:0000256" key="5">
    <source>
        <dbReference type="ARBA" id="ARBA00022833"/>
    </source>
</evidence>
<dbReference type="GO" id="GO:0005634">
    <property type="term" value="C:nucleus"/>
    <property type="evidence" value="ECO:0007669"/>
    <property type="project" value="TreeGrafter"/>
</dbReference>
<reference evidence="12 13" key="1">
    <citation type="submission" date="2019-07" db="EMBL/GenBank/DDBJ databases">
        <title>Genomics analysis of Aphanomyces spp. identifies a new class of oomycete effector associated with host adaptation.</title>
        <authorList>
            <person name="Gaulin E."/>
        </authorList>
    </citation>
    <scope>NUCLEOTIDE SEQUENCE [LARGE SCALE GENOMIC DNA]</scope>
    <source>
        <strain evidence="12 13">ATCC 201684</strain>
    </source>
</reference>
<dbReference type="InterPro" id="IPR013083">
    <property type="entry name" value="Znf_RING/FYVE/PHD"/>
</dbReference>
<dbReference type="Proteomes" id="UP000481153">
    <property type="component" value="Unassembled WGS sequence"/>
</dbReference>
<keyword evidence="7 9" id="KW-0472">Membrane</keyword>
<proteinExistence type="predicted"/>
<comment type="caution">
    <text evidence="12">The sequence shown here is derived from an EMBL/GenBank/DDBJ whole genome shotgun (WGS) entry which is preliminary data.</text>
</comment>
<dbReference type="CDD" id="cd04818">
    <property type="entry name" value="PA_subtilisin_1"/>
    <property type="match status" value="1"/>
</dbReference>
<evidence type="ECO:0000256" key="2">
    <source>
        <dbReference type="ARBA" id="ARBA00022692"/>
    </source>
</evidence>
<accession>A0A6G0WJ90</accession>
<dbReference type="Gene3D" id="3.50.30.30">
    <property type="match status" value="1"/>
</dbReference>
<dbReference type="GO" id="GO:0061630">
    <property type="term" value="F:ubiquitin protein ligase activity"/>
    <property type="evidence" value="ECO:0007669"/>
    <property type="project" value="TreeGrafter"/>
</dbReference>
<keyword evidence="10" id="KW-0732">Signal</keyword>
<evidence type="ECO:0000256" key="1">
    <source>
        <dbReference type="ARBA" id="ARBA00004370"/>
    </source>
</evidence>
<keyword evidence="3" id="KW-0479">Metal-binding</keyword>
<evidence type="ECO:0000256" key="3">
    <source>
        <dbReference type="ARBA" id="ARBA00022723"/>
    </source>
</evidence>
<feature type="transmembrane region" description="Helical" evidence="9">
    <location>
        <begin position="301"/>
        <end position="321"/>
    </location>
</feature>
<dbReference type="GO" id="GO:0016020">
    <property type="term" value="C:membrane"/>
    <property type="evidence" value="ECO:0007669"/>
    <property type="project" value="UniProtKB-SubCell"/>
</dbReference>
<dbReference type="SUPFAM" id="SSF57850">
    <property type="entry name" value="RING/U-box"/>
    <property type="match status" value="1"/>
</dbReference>
<dbReference type="InterPro" id="IPR003137">
    <property type="entry name" value="PA_domain"/>
</dbReference>
<organism evidence="12 13">
    <name type="scientific">Aphanomyces euteiches</name>
    <dbReference type="NCBI Taxonomy" id="100861"/>
    <lineage>
        <taxon>Eukaryota</taxon>
        <taxon>Sar</taxon>
        <taxon>Stramenopiles</taxon>
        <taxon>Oomycota</taxon>
        <taxon>Saprolegniomycetes</taxon>
        <taxon>Saprolegniales</taxon>
        <taxon>Verrucalvaceae</taxon>
        <taxon>Aphanomyces</taxon>
    </lineage>
</organism>
<sequence length="322" mass="35764">MCRRRCFLAMMAAAPFLLFSQALVIERPCCHVADHVSAVFGSNVTNDVDYVRREVIAVEPFEACEGPIEQDLSGKMALILRGKCNFAWKVLQAQRANAIAVVVMDHTPRSSSEPWELQMIGDGNATEIHIPSVFVSHETGQAILGNITTGGPVLLTLNTTGNRTHAQRSHHSILEGIVLYVLSTSVMFIVLSGLCLVLTNIATWYQRTSRTRAARRLPLMAYQAKSDDEDLCSICLETFERETLVKVLPCRHEFHQECIDPWLENRSSQCPLCKREALDNASLVTPHFFAGFDTAASPFHMLMYGCMVLPILVVAIVVGILF</sequence>
<evidence type="ECO:0000256" key="6">
    <source>
        <dbReference type="ARBA" id="ARBA00022989"/>
    </source>
</evidence>
<keyword evidence="4 8" id="KW-0863">Zinc-finger</keyword>
<keyword evidence="6 9" id="KW-1133">Transmembrane helix</keyword>
<feature type="signal peptide" evidence="10">
    <location>
        <begin position="1"/>
        <end position="22"/>
    </location>
</feature>
<dbReference type="Pfam" id="PF02225">
    <property type="entry name" value="PA"/>
    <property type="match status" value="1"/>
</dbReference>
<name>A0A6G0WJ90_9STRA</name>
<evidence type="ECO:0000256" key="9">
    <source>
        <dbReference type="SAM" id="Phobius"/>
    </source>
</evidence>
<evidence type="ECO:0000259" key="11">
    <source>
        <dbReference type="PROSITE" id="PS50089"/>
    </source>
</evidence>
<dbReference type="Gene3D" id="3.30.40.10">
    <property type="entry name" value="Zinc/RING finger domain, C3HC4 (zinc finger)"/>
    <property type="match status" value="1"/>
</dbReference>
<evidence type="ECO:0000256" key="10">
    <source>
        <dbReference type="SAM" id="SignalP"/>
    </source>
</evidence>
<keyword evidence="5" id="KW-0862">Zinc</keyword>
<keyword evidence="2 9" id="KW-0812">Transmembrane</keyword>
<dbReference type="CDD" id="cd16454">
    <property type="entry name" value="RING-H2_PA-TM-RING"/>
    <property type="match status" value="1"/>
</dbReference>
<dbReference type="SUPFAM" id="SSF52025">
    <property type="entry name" value="PA domain"/>
    <property type="match status" value="1"/>
</dbReference>
<dbReference type="PANTHER" id="PTHR45931:SF16">
    <property type="entry name" value="RING_U-BOX SUPERFAMILY PROTEIN"/>
    <property type="match status" value="1"/>
</dbReference>
<dbReference type="GO" id="GO:0008270">
    <property type="term" value="F:zinc ion binding"/>
    <property type="evidence" value="ECO:0007669"/>
    <property type="project" value="UniProtKB-KW"/>
</dbReference>
<dbReference type="InterPro" id="IPR001841">
    <property type="entry name" value="Znf_RING"/>
</dbReference>
<dbReference type="Pfam" id="PF13639">
    <property type="entry name" value="zf-RING_2"/>
    <property type="match status" value="1"/>
</dbReference>
<keyword evidence="13" id="KW-1185">Reference proteome</keyword>
<dbReference type="OrthoDB" id="8062037at2759"/>
<evidence type="ECO:0000313" key="12">
    <source>
        <dbReference type="EMBL" id="KAF0727299.1"/>
    </source>
</evidence>
<feature type="domain" description="RING-type" evidence="11">
    <location>
        <begin position="232"/>
        <end position="274"/>
    </location>
</feature>
<dbReference type="VEuPathDB" id="FungiDB:AeMF1_010188"/>
<feature type="chain" id="PRO_5026291848" description="RING-type domain-containing protein" evidence="10">
    <location>
        <begin position="23"/>
        <end position="322"/>
    </location>
</feature>
<feature type="transmembrane region" description="Helical" evidence="9">
    <location>
        <begin position="177"/>
        <end position="205"/>
    </location>
</feature>
<dbReference type="EMBL" id="VJMJ01000198">
    <property type="protein sequence ID" value="KAF0727299.1"/>
    <property type="molecule type" value="Genomic_DNA"/>
</dbReference>
<evidence type="ECO:0000256" key="8">
    <source>
        <dbReference type="PROSITE-ProRule" id="PRU00175"/>
    </source>
</evidence>
<protein>
    <recommendedName>
        <fullName evidence="11">RING-type domain-containing protein</fullName>
    </recommendedName>
</protein>
<dbReference type="PROSITE" id="PS50089">
    <property type="entry name" value="ZF_RING_2"/>
    <property type="match status" value="1"/>
</dbReference>
<dbReference type="InterPro" id="IPR051834">
    <property type="entry name" value="RING_finger_E3_ligase"/>
</dbReference>